<dbReference type="GO" id="GO:0007160">
    <property type="term" value="P:cell-matrix adhesion"/>
    <property type="evidence" value="ECO:0007669"/>
    <property type="project" value="TreeGrafter"/>
</dbReference>
<reference evidence="8" key="2">
    <citation type="submission" date="2025-08" db="UniProtKB">
        <authorList>
            <consortium name="Ensembl"/>
        </authorList>
    </citation>
    <scope>IDENTIFICATION</scope>
</reference>
<evidence type="ECO:0000256" key="3">
    <source>
        <dbReference type="ARBA" id="ARBA00022729"/>
    </source>
</evidence>
<keyword evidence="9" id="KW-1185">Reference proteome</keyword>
<evidence type="ECO:0000256" key="2">
    <source>
        <dbReference type="ARBA" id="ARBA00011016"/>
    </source>
</evidence>
<sequence length="507" mass="54798">MMEADLSSLPLSSSSRAALTDRALRCLGRNMSQLSSEEVLSLGPLLCELPPSQLSLLAPKILNSTMHALASCTQIPQRHWRLLFQLLNDTYGEPSDWTANMMESLGPLLLMNDSAVRSLRYKSWLKKALTDLMNSRTCPSSPPPPSEFSSCLDLSALRWKIFSLSTSDSVPLSAEVPARKKRAVVHQWVVAPSASLIEELGGANVHWSPAQFSMMDVATFTSAVETLGEVRDYSTEQLGVLREKALEAWGPVSGLNESQVIRLGCVSQGFNRTELPSLPLSSIDTLETLARCSWTQTQREAVWRCFVEHTNMTAGDLGAVELVGLDQFICGLDTEEIGQLHTAIFREAVQSIGQVQCPLAVTEHLKQLAVSVFGEPQGWSEAQVNSLGNIMAGLSLSEFRTLSPSALSFLSPTSIPLIPPNRLAALSAKQLEGLGLENAVMVTDEQKASLGEVQRAALGYAMGLNRAETAQKPSSNLPQSSGASVMGTLGVGVFLQPFLFLLLGCVL</sequence>
<dbReference type="InterPro" id="IPR010335">
    <property type="entry name" value="Mesothelin"/>
</dbReference>
<dbReference type="GO" id="GO:0016020">
    <property type="term" value="C:membrane"/>
    <property type="evidence" value="ECO:0007669"/>
    <property type="project" value="UniProtKB-SubCell"/>
</dbReference>
<evidence type="ECO:0000256" key="5">
    <source>
        <dbReference type="ARBA" id="ARBA00023136"/>
    </source>
</evidence>
<accession>A0AAY5KJ46</accession>
<dbReference type="GeneTree" id="ENSGT00950000182957"/>
<proteinExistence type="inferred from homology"/>
<feature type="transmembrane region" description="Helical" evidence="7">
    <location>
        <begin position="485"/>
        <end position="506"/>
    </location>
</feature>
<keyword evidence="7" id="KW-0812">Transmembrane</keyword>
<gene>
    <name evidence="8" type="primary">TAP1</name>
</gene>
<evidence type="ECO:0008006" key="10">
    <source>
        <dbReference type="Google" id="ProtNLM"/>
    </source>
</evidence>
<dbReference type="Proteomes" id="UP000265140">
    <property type="component" value="Chromosome 20"/>
</dbReference>
<keyword evidence="6" id="KW-0325">Glycoprotein</keyword>
<dbReference type="GO" id="GO:0009986">
    <property type="term" value="C:cell surface"/>
    <property type="evidence" value="ECO:0007669"/>
    <property type="project" value="TreeGrafter"/>
</dbReference>
<comment type="subcellular location">
    <subcellularLocation>
        <location evidence="1">Membrane</location>
    </subcellularLocation>
</comment>
<dbReference type="InterPro" id="IPR026664">
    <property type="entry name" value="Stereocilin-rel"/>
</dbReference>
<dbReference type="AlphaFoldDB" id="A0AAY5KJ46"/>
<comment type="similarity">
    <text evidence="2">Belongs to the mesothelin family.</text>
</comment>
<dbReference type="Ensembl" id="ENSELUT00000105491.1">
    <property type="protein sequence ID" value="ENSELUP00000088761.1"/>
    <property type="gene ID" value="ENSELUG00000035618.1"/>
</dbReference>
<evidence type="ECO:0000256" key="7">
    <source>
        <dbReference type="SAM" id="Phobius"/>
    </source>
</evidence>
<dbReference type="PANTHER" id="PTHR23412">
    <property type="entry name" value="STEREOCILIN RELATED"/>
    <property type="match status" value="1"/>
</dbReference>
<reference evidence="8" key="3">
    <citation type="submission" date="2025-09" db="UniProtKB">
        <authorList>
            <consortium name="Ensembl"/>
        </authorList>
    </citation>
    <scope>IDENTIFICATION</scope>
</reference>
<organism evidence="8 9">
    <name type="scientific">Esox lucius</name>
    <name type="common">Northern pike</name>
    <dbReference type="NCBI Taxonomy" id="8010"/>
    <lineage>
        <taxon>Eukaryota</taxon>
        <taxon>Metazoa</taxon>
        <taxon>Chordata</taxon>
        <taxon>Craniata</taxon>
        <taxon>Vertebrata</taxon>
        <taxon>Euteleostomi</taxon>
        <taxon>Actinopterygii</taxon>
        <taxon>Neopterygii</taxon>
        <taxon>Teleostei</taxon>
        <taxon>Protacanthopterygii</taxon>
        <taxon>Esociformes</taxon>
        <taxon>Esocidae</taxon>
        <taxon>Esox</taxon>
    </lineage>
</organism>
<keyword evidence="7" id="KW-1133">Transmembrane helix</keyword>
<evidence type="ECO:0000256" key="4">
    <source>
        <dbReference type="ARBA" id="ARBA00022889"/>
    </source>
</evidence>
<name>A0AAY5KJ46_ESOLU</name>
<evidence type="ECO:0000313" key="8">
    <source>
        <dbReference type="Ensembl" id="ENSELUP00000088761.1"/>
    </source>
</evidence>
<evidence type="ECO:0000313" key="9">
    <source>
        <dbReference type="Proteomes" id="UP000265140"/>
    </source>
</evidence>
<reference evidence="8 9" key="1">
    <citation type="submission" date="2020-02" db="EMBL/GenBank/DDBJ databases">
        <title>Esox lucius (northern pike) genome, fEsoLuc1, primary haplotype.</title>
        <authorList>
            <person name="Myers G."/>
            <person name="Karagic N."/>
            <person name="Meyer A."/>
            <person name="Pippel M."/>
            <person name="Reichard M."/>
            <person name="Winkler S."/>
            <person name="Tracey A."/>
            <person name="Sims Y."/>
            <person name="Howe K."/>
            <person name="Rhie A."/>
            <person name="Formenti G."/>
            <person name="Durbin R."/>
            <person name="Fedrigo O."/>
            <person name="Jarvis E.D."/>
        </authorList>
    </citation>
    <scope>NUCLEOTIDE SEQUENCE [LARGE SCALE GENOMIC DNA]</scope>
</reference>
<protein>
    <recommendedName>
        <fullName evidence="10">Stereocilin</fullName>
    </recommendedName>
</protein>
<keyword evidence="3" id="KW-0732">Signal</keyword>
<evidence type="ECO:0000256" key="6">
    <source>
        <dbReference type="ARBA" id="ARBA00023180"/>
    </source>
</evidence>
<dbReference type="Pfam" id="PF06060">
    <property type="entry name" value="Mesothelin"/>
    <property type="match status" value="1"/>
</dbReference>
<keyword evidence="5 7" id="KW-0472">Membrane</keyword>
<keyword evidence="4" id="KW-0130">Cell adhesion</keyword>
<evidence type="ECO:0000256" key="1">
    <source>
        <dbReference type="ARBA" id="ARBA00004370"/>
    </source>
</evidence>
<dbReference type="PANTHER" id="PTHR23412:SF21">
    <property type="entry name" value="OTOANCORIN ISOFORM X1"/>
    <property type="match status" value="1"/>
</dbReference>